<dbReference type="InterPro" id="IPR029526">
    <property type="entry name" value="PGBD"/>
</dbReference>
<gene>
    <name evidence="4" type="ORF">CPELLU_LOCUS11714</name>
</gene>
<dbReference type="AlphaFoldDB" id="A0A9N9HPA7"/>
<organism evidence="4 5">
    <name type="scientific">Cetraspora pellucida</name>
    <dbReference type="NCBI Taxonomy" id="1433469"/>
    <lineage>
        <taxon>Eukaryota</taxon>
        <taxon>Fungi</taxon>
        <taxon>Fungi incertae sedis</taxon>
        <taxon>Mucoromycota</taxon>
        <taxon>Glomeromycotina</taxon>
        <taxon>Glomeromycetes</taxon>
        <taxon>Diversisporales</taxon>
        <taxon>Gigasporaceae</taxon>
        <taxon>Cetraspora</taxon>
    </lineage>
</organism>
<proteinExistence type="predicted"/>
<dbReference type="Pfam" id="PF13843">
    <property type="entry name" value="DDE_Tnp_1_7"/>
    <property type="match status" value="2"/>
</dbReference>
<feature type="region of interest" description="Disordered" evidence="1">
    <location>
        <begin position="57"/>
        <end position="83"/>
    </location>
</feature>
<evidence type="ECO:0000259" key="3">
    <source>
        <dbReference type="Pfam" id="PF13843"/>
    </source>
</evidence>
<protein>
    <submittedName>
        <fullName evidence="4">19887_t:CDS:1</fullName>
    </submittedName>
</protein>
<name>A0A9N9HPA7_9GLOM</name>
<evidence type="ECO:0000256" key="1">
    <source>
        <dbReference type="SAM" id="MobiDB-lite"/>
    </source>
</evidence>
<dbReference type="Proteomes" id="UP000789759">
    <property type="component" value="Unassembled WGS sequence"/>
</dbReference>
<feature type="domain" description="PiggyBac transposable element-derived protein" evidence="3">
    <location>
        <begin position="219"/>
        <end position="394"/>
    </location>
</feature>
<keyword evidence="2" id="KW-1133">Transmembrane helix</keyword>
<sequence length="404" mass="46688">MQSLKNTKDLSDKLSDKYVVSFLSRNLAADESLEDFNEVEDSVNIDDICTELEQTVISERSREKSTRGNDQNKGKKNSSSSGKKAAIYVQLPKPPSFDALVHNISYHKGYIIILTTIISNTNEYAQIKNANAMGRVWTLLTLDELKIWLEIVIYMGVIKLPRVTDYWTINSKFSKHNIIQKIKVEPLASHIRDISKQLYIPRSQVSVDEMMIRFSGYTYTFTFESHIVNNSEITIIPGLNKTGSLVLYIVTQLPKRHAYNIYMDNYFISILLFYYLRTKGYRACNTVRTNSSMFSKILKFEKSIYLDWNILSGVVVNNVLVMLWVDNANVQNIFGEASQKEILIPKIINDYNHFMGSVDTADQFRSYYNCQITSLCNWLPLMFWLIDMAIVNSYIIYKQKDNLT</sequence>
<accession>A0A9N9HPA7</accession>
<reference evidence="4" key="1">
    <citation type="submission" date="2021-06" db="EMBL/GenBank/DDBJ databases">
        <authorList>
            <person name="Kallberg Y."/>
            <person name="Tangrot J."/>
            <person name="Rosling A."/>
        </authorList>
    </citation>
    <scope>NUCLEOTIDE SEQUENCE</scope>
    <source>
        <strain evidence="4">FL966</strain>
    </source>
</reference>
<dbReference type="EMBL" id="CAJVQA010010635">
    <property type="protein sequence ID" value="CAG8698995.1"/>
    <property type="molecule type" value="Genomic_DNA"/>
</dbReference>
<evidence type="ECO:0000256" key="2">
    <source>
        <dbReference type="SAM" id="Phobius"/>
    </source>
</evidence>
<keyword evidence="5" id="KW-1185">Reference proteome</keyword>
<dbReference type="PANTHER" id="PTHR46599:SF3">
    <property type="entry name" value="PIGGYBAC TRANSPOSABLE ELEMENT-DERIVED PROTEIN 4"/>
    <property type="match status" value="1"/>
</dbReference>
<feature type="transmembrane region" description="Helical" evidence="2">
    <location>
        <begin position="378"/>
        <end position="397"/>
    </location>
</feature>
<dbReference type="PANTHER" id="PTHR46599">
    <property type="entry name" value="PIGGYBAC TRANSPOSABLE ELEMENT-DERIVED PROTEIN 4"/>
    <property type="match status" value="1"/>
</dbReference>
<keyword evidence="2" id="KW-0812">Transmembrane</keyword>
<evidence type="ECO:0000313" key="5">
    <source>
        <dbReference type="Proteomes" id="UP000789759"/>
    </source>
</evidence>
<comment type="caution">
    <text evidence="4">The sequence shown here is derived from an EMBL/GenBank/DDBJ whole genome shotgun (WGS) entry which is preliminary data.</text>
</comment>
<feature type="domain" description="PiggyBac transposable element-derived protein" evidence="3">
    <location>
        <begin position="113"/>
        <end position="182"/>
    </location>
</feature>
<keyword evidence="2" id="KW-0472">Membrane</keyword>
<feature type="compositionally biased region" description="Basic and acidic residues" evidence="1">
    <location>
        <begin position="59"/>
        <end position="73"/>
    </location>
</feature>
<dbReference type="OrthoDB" id="2430719at2759"/>
<evidence type="ECO:0000313" key="4">
    <source>
        <dbReference type="EMBL" id="CAG8698995.1"/>
    </source>
</evidence>